<reference evidence="1 2" key="1">
    <citation type="journal article" date="2006" name="Genome Res.">
        <title>Skewed genomic variability in strains of the toxigenic bacterial pathogen, Clostridium perfringens.</title>
        <authorList>
            <person name="Myers G.S."/>
            <person name="Rasko D.A."/>
            <person name="Cheung J.K."/>
            <person name="Ravel J."/>
            <person name="Seshadri R."/>
            <person name="Deboy R.T."/>
            <person name="Ren Q."/>
            <person name="Varga J."/>
            <person name="Awad M.M."/>
            <person name="Brinkac L.M."/>
            <person name="Daugherty S.C."/>
            <person name="Haft D.H."/>
            <person name="Dodson R.J."/>
            <person name="Madupu R."/>
            <person name="Nelson W.C."/>
            <person name="Rosovitz M.J."/>
            <person name="Sullivan S.A."/>
            <person name="Khouri H."/>
            <person name="Dimitrov G.I."/>
            <person name="Watkins K.L."/>
            <person name="Mulligan S."/>
            <person name="Benton J."/>
            <person name="Radune D."/>
            <person name="Fisher D.J."/>
            <person name="Atkins H.S."/>
            <person name="Hiscox T."/>
            <person name="Jost B.H."/>
            <person name="Billington S.J."/>
            <person name="Songer J.G."/>
            <person name="McClane B.A."/>
            <person name="Titball R.W."/>
            <person name="Rood J.I."/>
            <person name="Melville S.B."/>
            <person name="Paulsen I.T."/>
        </authorList>
    </citation>
    <scope>NUCLEOTIDE SEQUENCE [LARGE SCALE GENOMIC DNA]</scope>
    <source>
        <strain evidence="2">ATCC 13124 / DSM 756 / JCM 1290 / NCIMB 6125 / NCTC 8237 / S 107 / Type A</strain>
    </source>
</reference>
<evidence type="ECO:0000313" key="1">
    <source>
        <dbReference type="EMBL" id="ABG82793.1"/>
    </source>
</evidence>
<sequence length="147" mass="17500">MILGNYILDTNVIIKLWNKEETIFNDILQENEIIIIDEILKELAKKERMLFKGELIMSERFMKLIPYRIKLDNIMAENFIKEINFDHIKGEFYYYNGKKISKNDLLLIVALKEKCEFSLVTEDFNLSYIAKELLGENRVLNIKDILM</sequence>
<protein>
    <recommendedName>
        <fullName evidence="3">PIN domain-containing protein</fullName>
    </recommendedName>
</protein>
<dbReference type="HOGENOM" id="CLU_1710019_0_0_9"/>
<evidence type="ECO:0000313" key="2">
    <source>
        <dbReference type="Proteomes" id="UP000001823"/>
    </source>
</evidence>
<gene>
    <name evidence="1" type="ordered locus">CPF_1303</name>
</gene>
<dbReference type="SUPFAM" id="SSF88723">
    <property type="entry name" value="PIN domain-like"/>
    <property type="match status" value="1"/>
</dbReference>
<dbReference type="STRING" id="195103.CPF_1303"/>
<dbReference type="KEGG" id="cpf:CPF_1303"/>
<organism evidence="1 2">
    <name type="scientific">Clostridium perfringens (strain ATCC 13124 / DSM 756 / JCM 1290 / NCIMB 6125 / NCTC 8237 / Type A)</name>
    <dbReference type="NCBI Taxonomy" id="195103"/>
    <lineage>
        <taxon>Bacteria</taxon>
        <taxon>Bacillati</taxon>
        <taxon>Bacillota</taxon>
        <taxon>Clostridia</taxon>
        <taxon>Eubacteriales</taxon>
        <taxon>Clostridiaceae</taxon>
        <taxon>Clostridium</taxon>
    </lineage>
</organism>
<proteinExistence type="predicted"/>
<accession>A0A0H2YPR4</accession>
<name>A0A0H2YPR4_CLOP1</name>
<dbReference type="AlphaFoldDB" id="A0A0H2YPR4"/>
<evidence type="ECO:0008006" key="3">
    <source>
        <dbReference type="Google" id="ProtNLM"/>
    </source>
</evidence>
<dbReference type="InterPro" id="IPR029060">
    <property type="entry name" value="PIN-like_dom_sf"/>
</dbReference>
<dbReference type="eggNOG" id="ENOG5030GE1">
    <property type="taxonomic scope" value="Bacteria"/>
</dbReference>
<keyword evidence="2" id="KW-1185">Reference proteome</keyword>
<dbReference type="Gene3D" id="3.40.50.1010">
    <property type="entry name" value="5'-nuclease"/>
    <property type="match status" value="1"/>
</dbReference>
<dbReference type="PaxDb" id="195103-CPF_1303"/>
<dbReference type="EMBL" id="CP000246">
    <property type="protein sequence ID" value="ABG82793.1"/>
    <property type="molecule type" value="Genomic_DNA"/>
</dbReference>
<dbReference type="Proteomes" id="UP000001823">
    <property type="component" value="Chromosome"/>
</dbReference>